<evidence type="ECO:0000259" key="1">
    <source>
        <dbReference type="PROSITE" id="PS51841"/>
    </source>
</evidence>
<dbReference type="Pfam" id="PF00932">
    <property type="entry name" value="LTD"/>
    <property type="match status" value="1"/>
</dbReference>
<dbReference type="SUPFAM" id="SSF74853">
    <property type="entry name" value="Lamin A/C globular tail domain"/>
    <property type="match status" value="1"/>
</dbReference>
<evidence type="ECO:0000313" key="2">
    <source>
        <dbReference type="EMBL" id="CAH3027654.1"/>
    </source>
</evidence>
<name>A0ABN8MDX5_9CNID</name>
<proteinExistence type="predicted"/>
<dbReference type="PROSITE" id="PS51841">
    <property type="entry name" value="LTD"/>
    <property type="match status" value="1"/>
</dbReference>
<reference evidence="2 3" key="1">
    <citation type="submission" date="2022-05" db="EMBL/GenBank/DDBJ databases">
        <authorList>
            <consortium name="Genoscope - CEA"/>
            <person name="William W."/>
        </authorList>
    </citation>
    <scope>NUCLEOTIDE SEQUENCE [LARGE SCALE GENOMIC DNA]</scope>
</reference>
<dbReference type="Proteomes" id="UP001159427">
    <property type="component" value="Unassembled WGS sequence"/>
</dbReference>
<dbReference type="InterPro" id="IPR042840">
    <property type="entry name" value="LMNTD1"/>
</dbReference>
<sequence>QREDFLTLEVHPDGDFVRVFNNSEFKDEEIGGFIIRQNVAGRPVSLFRFPPETLLKTQTYTTVWSASSLSNHNPPSELVNRGHHQWRTGPKCTTILCKPNGQPVSWTKVVCPRDKEGKRLSNPPADAAYYSHRSKTSSFDGMTETRVWRP</sequence>
<dbReference type="Gene3D" id="2.60.40.1260">
    <property type="entry name" value="Lamin Tail domain"/>
    <property type="match status" value="1"/>
</dbReference>
<dbReference type="PANTHER" id="PTHR47012">
    <property type="entry name" value="LAMIN TAIL DOMAIN-CONTAINING PROTEIN 1"/>
    <property type="match status" value="1"/>
</dbReference>
<feature type="non-terminal residue" evidence="2">
    <location>
        <position position="1"/>
    </location>
</feature>
<comment type="caution">
    <text evidence="2">The sequence shown here is derived from an EMBL/GenBank/DDBJ whole genome shotgun (WGS) entry which is preliminary data.</text>
</comment>
<evidence type="ECO:0000313" key="3">
    <source>
        <dbReference type="Proteomes" id="UP001159427"/>
    </source>
</evidence>
<dbReference type="InterPro" id="IPR001322">
    <property type="entry name" value="Lamin_tail_dom"/>
</dbReference>
<gene>
    <name evidence="2" type="ORF">PEVE_00032120</name>
</gene>
<protein>
    <recommendedName>
        <fullName evidence="1">LTD domain-containing protein</fullName>
    </recommendedName>
</protein>
<dbReference type="PANTHER" id="PTHR47012:SF3">
    <property type="entry name" value="LAMIN TAIL DOMAIN CONTAINING 1"/>
    <property type="match status" value="1"/>
</dbReference>
<dbReference type="InterPro" id="IPR036415">
    <property type="entry name" value="Lamin_tail_dom_sf"/>
</dbReference>
<accession>A0ABN8MDX5</accession>
<feature type="domain" description="LTD" evidence="1">
    <location>
        <begin position="1"/>
        <end position="111"/>
    </location>
</feature>
<organism evidence="2 3">
    <name type="scientific">Porites evermanni</name>
    <dbReference type="NCBI Taxonomy" id="104178"/>
    <lineage>
        <taxon>Eukaryota</taxon>
        <taxon>Metazoa</taxon>
        <taxon>Cnidaria</taxon>
        <taxon>Anthozoa</taxon>
        <taxon>Hexacorallia</taxon>
        <taxon>Scleractinia</taxon>
        <taxon>Fungiina</taxon>
        <taxon>Poritidae</taxon>
        <taxon>Porites</taxon>
    </lineage>
</organism>
<dbReference type="EMBL" id="CALNXI010000465">
    <property type="protein sequence ID" value="CAH3027654.1"/>
    <property type="molecule type" value="Genomic_DNA"/>
</dbReference>
<keyword evidence="3" id="KW-1185">Reference proteome</keyword>